<dbReference type="Pfam" id="PF03845">
    <property type="entry name" value="Spore_permease"/>
    <property type="match status" value="1"/>
</dbReference>
<feature type="transmembrane region" description="Helical" evidence="8">
    <location>
        <begin position="298"/>
        <end position="318"/>
    </location>
</feature>
<proteinExistence type="inferred from homology"/>
<keyword evidence="4" id="KW-0309">Germination</keyword>
<evidence type="ECO:0000313" key="10">
    <source>
        <dbReference type="Proteomes" id="UP001306950"/>
    </source>
</evidence>
<evidence type="ECO:0000256" key="7">
    <source>
        <dbReference type="ARBA" id="ARBA00023136"/>
    </source>
</evidence>
<sequence length="360" mass="41365">MSQEKLRPLQIAMLFHNTQVGVVLFILPRTIAIHFGTNGWVILPIMFVIVTLNIVLINSVYRLGGGASVFTILKSGLPRFLLIPLYFVIGCALAMVGCLVVKQYSLMYQMLIFPQTPDMLLKLVIDILVFLLVTKGIYNMSKANVFFLTLTLLMIPFAFEIFKSFDPVRMTPFFFQEGKDMGRGLLKVFSAFMGYELAIFLFPYAESGKRWLKYLHFSNAFTAIIYLLVTILCYGFFSYKELTHLSFPLLEMFGYLHFPFAERVQNFLFSFFLLSILNTSAMYYWSSQTVFKEILPKLNWKWITFILLAATFAVSYIPKALIVVEQWFDVVTYFQMGVAVLLPLLALLALLLRKGKKVHA</sequence>
<evidence type="ECO:0000313" key="9">
    <source>
        <dbReference type="EMBL" id="MEF2967637.1"/>
    </source>
</evidence>
<protein>
    <submittedName>
        <fullName evidence="9">GerAB/ArcD/ProY family transporter</fullName>
    </submittedName>
</protein>
<keyword evidence="6 8" id="KW-1133">Transmembrane helix</keyword>
<feature type="transmembrane region" description="Helical" evidence="8">
    <location>
        <begin position="119"/>
        <end position="138"/>
    </location>
</feature>
<comment type="caution">
    <text evidence="9">The sequence shown here is derived from an EMBL/GenBank/DDBJ whole genome shotgun (WGS) entry which is preliminary data.</text>
</comment>
<dbReference type="Proteomes" id="UP001306950">
    <property type="component" value="Unassembled WGS sequence"/>
</dbReference>
<dbReference type="EMBL" id="JAZHPZ010000009">
    <property type="protein sequence ID" value="MEF2967637.1"/>
    <property type="molecule type" value="Genomic_DNA"/>
</dbReference>
<keyword evidence="5 8" id="KW-0812">Transmembrane</keyword>
<evidence type="ECO:0000256" key="2">
    <source>
        <dbReference type="ARBA" id="ARBA00007998"/>
    </source>
</evidence>
<comment type="subcellular location">
    <subcellularLocation>
        <location evidence="1">Membrane</location>
        <topology evidence="1">Multi-pass membrane protein</topology>
    </subcellularLocation>
</comment>
<dbReference type="RefSeq" id="WP_331847854.1">
    <property type="nucleotide sequence ID" value="NZ_JAZHPZ010000009.1"/>
</dbReference>
<evidence type="ECO:0000256" key="8">
    <source>
        <dbReference type="SAM" id="Phobius"/>
    </source>
</evidence>
<keyword evidence="3" id="KW-0813">Transport</keyword>
<feature type="transmembrane region" description="Helical" evidence="8">
    <location>
        <begin position="330"/>
        <end position="352"/>
    </location>
</feature>
<feature type="transmembrane region" description="Helical" evidence="8">
    <location>
        <begin position="217"/>
        <end position="237"/>
    </location>
</feature>
<dbReference type="InterPro" id="IPR004761">
    <property type="entry name" value="Spore_GerAB"/>
</dbReference>
<feature type="transmembrane region" description="Helical" evidence="8">
    <location>
        <begin position="145"/>
        <end position="165"/>
    </location>
</feature>
<accession>A0ABU7VXJ1</accession>
<organism evidence="9 10">
    <name type="scientific">Paenibacillus haidiansis</name>
    <dbReference type="NCBI Taxonomy" id="1574488"/>
    <lineage>
        <taxon>Bacteria</taxon>
        <taxon>Bacillati</taxon>
        <taxon>Bacillota</taxon>
        <taxon>Bacilli</taxon>
        <taxon>Bacillales</taxon>
        <taxon>Paenibacillaceae</taxon>
        <taxon>Paenibacillus</taxon>
    </lineage>
</organism>
<feature type="transmembrane region" description="Helical" evidence="8">
    <location>
        <begin position="12"/>
        <end position="35"/>
    </location>
</feature>
<gene>
    <name evidence="9" type="ORF">V3851_17550</name>
</gene>
<feature type="transmembrane region" description="Helical" evidence="8">
    <location>
        <begin position="185"/>
        <end position="205"/>
    </location>
</feature>
<evidence type="ECO:0000256" key="5">
    <source>
        <dbReference type="ARBA" id="ARBA00022692"/>
    </source>
</evidence>
<comment type="similarity">
    <text evidence="2">Belongs to the amino acid-polyamine-organocation (APC) superfamily. Spore germination protein (SGP) (TC 2.A.3.9) family.</text>
</comment>
<evidence type="ECO:0000256" key="1">
    <source>
        <dbReference type="ARBA" id="ARBA00004141"/>
    </source>
</evidence>
<reference evidence="9 10" key="1">
    <citation type="submission" date="2024-02" db="EMBL/GenBank/DDBJ databases">
        <title>A nitrogen-fixing paenibacillus bacterium.</title>
        <authorList>
            <person name="Zhang W.L."/>
            <person name="Chen S.F."/>
        </authorList>
    </citation>
    <scope>NUCLEOTIDE SEQUENCE [LARGE SCALE GENOMIC DNA]</scope>
    <source>
        <strain evidence="9 10">M1</strain>
    </source>
</reference>
<evidence type="ECO:0000256" key="4">
    <source>
        <dbReference type="ARBA" id="ARBA00022544"/>
    </source>
</evidence>
<keyword evidence="7 8" id="KW-0472">Membrane</keyword>
<feature type="transmembrane region" description="Helical" evidence="8">
    <location>
        <begin position="267"/>
        <end position="286"/>
    </location>
</feature>
<dbReference type="PANTHER" id="PTHR34975">
    <property type="entry name" value="SPORE GERMINATION PROTEIN A2"/>
    <property type="match status" value="1"/>
</dbReference>
<evidence type="ECO:0000256" key="3">
    <source>
        <dbReference type="ARBA" id="ARBA00022448"/>
    </source>
</evidence>
<evidence type="ECO:0000256" key="6">
    <source>
        <dbReference type="ARBA" id="ARBA00022989"/>
    </source>
</evidence>
<keyword evidence="10" id="KW-1185">Reference proteome</keyword>
<name>A0ABU7VXJ1_9BACL</name>
<dbReference type="PANTHER" id="PTHR34975:SF2">
    <property type="entry name" value="SPORE GERMINATION PROTEIN A2"/>
    <property type="match status" value="1"/>
</dbReference>
<feature type="transmembrane region" description="Helical" evidence="8">
    <location>
        <begin position="81"/>
        <end position="104"/>
    </location>
</feature>
<feature type="transmembrane region" description="Helical" evidence="8">
    <location>
        <begin position="41"/>
        <end position="61"/>
    </location>
</feature>